<sequence>MRLPPLQLKKFRTFEEMVASHNKQYNNDDDKDSDASVAVGVLVDFYSPLCGPCKLMQNELMSIRQRLECLVRPRGSSTVSGTSGIRGLEIPPENAKAEKGVLVYHIDTNKFPQVGARNNVRGLPTLVLFVDGKEVWRNEGLLSGEDVITSLTTTLQKDDE</sequence>
<keyword evidence="3" id="KW-1185">Reference proteome</keyword>
<name>A0ABD3SF48_9STRA</name>
<evidence type="ECO:0000313" key="2">
    <source>
        <dbReference type="EMBL" id="KAL3823066.1"/>
    </source>
</evidence>
<dbReference type="PANTHER" id="PTHR45663">
    <property type="entry name" value="GEO12009P1"/>
    <property type="match status" value="1"/>
</dbReference>
<dbReference type="EMBL" id="JALLPB020000047">
    <property type="protein sequence ID" value="KAL3823066.1"/>
    <property type="molecule type" value="Genomic_DNA"/>
</dbReference>
<dbReference type="SUPFAM" id="SSF52833">
    <property type="entry name" value="Thioredoxin-like"/>
    <property type="match status" value="1"/>
</dbReference>
<dbReference type="Gene3D" id="3.40.30.10">
    <property type="entry name" value="Glutaredoxin"/>
    <property type="match status" value="1"/>
</dbReference>
<dbReference type="InterPro" id="IPR036249">
    <property type="entry name" value="Thioredoxin-like_sf"/>
</dbReference>
<dbReference type="Proteomes" id="UP001530377">
    <property type="component" value="Unassembled WGS sequence"/>
</dbReference>
<evidence type="ECO:0000259" key="1">
    <source>
        <dbReference type="Pfam" id="PF13098"/>
    </source>
</evidence>
<gene>
    <name evidence="2" type="ORF">ACHAXA_011118</name>
</gene>
<reference evidence="2 3" key="1">
    <citation type="submission" date="2024-10" db="EMBL/GenBank/DDBJ databases">
        <title>Updated reference genomes for cyclostephanoid diatoms.</title>
        <authorList>
            <person name="Roberts W.R."/>
            <person name="Alverson A.J."/>
        </authorList>
    </citation>
    <scope>NUCLEOTIDE SEQUENCE [LARGE SCALE GENOMIC DNA]</scope>
    <source>
        <strain evidence="2 3">AJA228-03</strain>
    </source>
</reference>
<dbReference type="Pfam" id="PF13098">
    <property type="entry name" value="Thioredoxin_2"/>
    <property type="match status" value="1"/>
</dbReference>
<comment type="caution">
    <text evidence="2">The sequence shown here is derived from an EMBL/GenBank/DDBJ whole genome shotgun (WGS) entry which is preliminary data.</text>
</comment>
<protein>
    <recommendedName>
        <fullName evidence="1">Thioredoxin-like fold domain-containing protein</fullName>
    </recommendedName>
</protein>
<organism evidence="2 3">
    <name type="scientific">Cyclostephanos tholiformis</name>
    <dbReference type="NCBI Taxonomy" id="382380"/>
    <lineage>
        <taxon>Eukaryota</taxon>
        <taxon>Sar</taxon>
        <taxon>Stramenopiles</taxon>
        <taxon>Ochrophyta</taxon>
        <taxon>Bacillariophyta</taxon>
        <taxon>Coscinodiscophyceae</taxon>
        <taxon>Thalassiosirophycidae</taxon>
        <taxon>Stephanodiscales</taxon>
        <taxon>Stephanodiscaceae</taxon>
        <taxon>Cyclostephanos</taxon>
    </lineage>
</organism>
<feature type="domain" description="Thioredoxin-like fold" evidence="1">
    <location>
        <begin position="41"/>
        <end position="147"/>
    </location>
</feature>
<dbReference type="CDD" id="cd02947">
    <property type="entry name" value="TRX_family"/>
    <property type="match status" value="1"/>
</dbReference>
<accession>A0ABD3SF48</accession>
<dbReference type="PANTHER" id="PTHR45663:SF11">
    <property type="entry name" value="GEO12009P1"/>
    <property type="match status" value="1"/>
</dbReference>
<dbReference type="AlphaFoldDB" id="A0ABD3SF48"/>
<proteinExistence type="predicted"/>
<dbReference type="InterPro" id="IPR012336">
    <property type="entry name" value="Thioredoxin-like_fold"/>
</dbReference>
<evidence type="ECO:0000313" key="3">
    <source>
        <dbReference type="Proteomes" id="UP001530377"/>
    </source>
</evidence>